<dbReference type="SUPFAM" id="SSF52540">
    <property type="entry name" value="P-loop containing nucleoside triphosphate hydrolases"/>
    <property type="match status" value="1"/>
</dbReference>
<dbReference type="GO" id="GO:0043138">
    <property type="term" value="F:3'-5' DNA helicase activity"/>
    <property type="evidence" value="ECO:0007669"/>
    <property type="project" value="UniProtKB-EC"/>
</dbReference>
<dbReference type="GO" id="GO:0003677">
    <property type="term" value="F:DNA binding"/>
    <property type="evidence" value="ECO:0007669"/>
    <property type="project" value="UniProtKB-KW"/>
</dbReference>
<keyword evidence="3" id="KW-0227">DNA damage</keyword>
<evidence type="ECO:0000313" key="19">
    <source>
        <dbReference type="EMBL" id="MQR98384.1"/>
    </source>
</evidence>
<comment type="catalytic activity">
    <reaction evidence="14">
        <text>ATP + H2O = ADP + phosphate + H(+)</text>
        <dbReference type="Rhea" id="RHEA:13065"/>
        <dbReference type="ChEBI" id="CHEBI:15377"/>
        <dbReference type="ChEBI" id="CHEBI:15378"/>
        <dbReference type="ChEBI" id="CHEBI:30616"/>
        <dbReference type="ChEBI" id="CHEBI:43474"/>
        <dbReference type="ChEBI" id="CHEBI:456216"/>
        <dbReference type="EC" id="5.6.2.4"/>
    </reaction>
</comment>
<comment type="catalytic activity">
    <reaction evidence="11">
        <text>Couples ATP hydrolysis with the unwinding of duplex DNA by translocating in the 3'-5' direction.</text>
        <dbReference type="EC" id="5.6.2.4"/>
    </reaction>
</comment>
<keyword evidence="2 15" id="KW-0547">Nucleotide-binding</keyword>
<dbReference type="AlphaFoldDB" id="A0A7X1VMK1"/>
<dbReference type="EMBL" id="WIPH01000005">
    <property type="protein sequence ID" value="MQR98384.1"/>
    <property type="molecule type" value="Genomic_DNA"/>
</dbReference>
<keyword evidence="4 15" id="KW-0378">Hydrolase</keyword>
<keyword evidence="7 15" id="KW-0067">ATP-binding</keyword>
<dbReference type="Gene3D" id="3.40.50.300">
    <property type="entry name" value="P-loop containing nucleotide triphosphate hydrolases"/>
    <property type="match status" value="4"/>
</dbReference>
<keyword evidence="20" id="KW-1185">Reference proteome</keyword>
<evidence type="ECO:0000256" key="8">
    <source>
        <dbReference type="ARBA" id="ARBA00023125"/>
    </source>
</evidence>
<dbReference type="SUPFAM" id="SSF52980">
    <property type="entry name" value="Restriction endonuclease-like"/>
    <property type="match status" value="1"/>
</dbReference>
<protein>
    <recommendedName>
        <fullName evidence="12">DNA 3'-5' helicase</fullName>
        <ecNumber evidence="12">5.6.2.4</ecNumber>
    </recommendedName>
    <alternativeName>
        <fullName evidence="13">DNA 3'-5' helicase II</fullName>
    </alternativeName>
</protein>
<evidence type="ECO:0000256" key="1">
    <source>
        <dbReference type="ARBA" id="ARBA00022722"/>
    </source>
</evidence>
<feature type="domain" description="UvrD-like helicase ATP-binding" evidence="17">
    <location>
        <begin position="21"/>
        <end position="512"/>
    </location>
</feature>
<dbReference type="Gene3D" id="3.90.320.10">
    <property type="match status" value="1"/>
</dbReference>
<keyword evidence="1" id="KW-0540">Nuclease</keyword>
<dbReference type="Pfam" id="PF12705">
    <property type="entry name" value="PDDEXK_1"/>
    <property type="match status" value="1"/>
</dbReference>
<dbReference type="InterPro" id="IPR014016">
    <property type="entry name" value="UvrD-like_ATP-bd"/>
</dbReference>
<dbReference type="Pfam" id="PF00580">
    <property type="entry name" value="UvrD-helicase"/>
    <property type="match status" value="1"/>
</dbReference>
<dbReference type="InterPro" id="IPR011335">
    <property type="entry name" value="Restrct_endonuc-II-like"/>
</dbReference>
<keyword evidence="10" id="KW-0413">Isomerase</keyword>
<reference evidence="19 20" key="1">
    <citation type="submission" date="2019-10" db="EMBL/GenBank/DDBJ databases">
        <title>Gluconobacter aidae sp. nov., a novel species of acetic acid bacteria isolated in Thailand.</title>
        <authorList>
            <person name="Yukphan P."/>
            <person name="Charoenyingcharoen P."/>
            <person name="Malimas S."/>
            <person name="Muramatsu Y."/>
            <person name="Nakagawa Y."/>
            <person name="Tanasupawat S."/>
            <person name="Yamada Y."/>
        </authorList>
    </citation>
    <scope>NUCLEOTIDE SEQUENCE [LARGE SCALE GENOMIC DNA]</scope>
    <source>
        <strain evidence="19 20">AC10</strain>
    </source>
</reference>
<keyword evidence="9" id="KW-0234">DNA repair</keyword>
<keyword evidence="8" id="KW-0238">DNA-binding</keyword>
<dbReference type="InterPro" id="IPR027417">
    <property type="entry name" value="P-loop_NTPase"/>
</dbReference>
<dbReference type="Pfam" id="PF13361">
    <property type="entry name" value="UvrD_C"/>
    <property type="match status" value="1"/>
</dbReference>
<evidence type="ECO:0000256" key="16">
    <source>
        <dbReference type="SAM" id="MobiDB-lite"/>
    </source>
</evidence>
<dbReference type="GO" id="GO:0033202">
    <property type="term" value="C:DNA helicase complex"/>
    <property type="evidence" value="ECO:0007669"/>
    <property type="project" value="TreeGrafter"/>
</dbReference>
<comment type="caution">
    <text evidence="19">The sequence shown here is derived from an EMBL/GenBank/DDBJ whole genome shotgun (WGS) entry which is preliminary data.</text>
</comment>
<dbReference type="RefSeq" id="WP_153430036.1">
    <property type="nucleotide sequence ID" value="NZ_WIPH01000005.1"/>
</dbReference>
<name>A0A7X1VMK1_9PROT</name>
<dbReference type="GO" id="GO:0004527">
    <property type="term" value="F:exonuclease activity"/>
    <property type="evidence" value="ECO:0007669"/>
    <property type="project" value="UniProtKB-KW"/>
</dbReference>
<gene>
    <name evidence="19" type="primary">addA</name>
    <name evidence="19" type="ORF">GFJ39_04055</name>
</gene>
<accession>A0A7X1VMK1</accession>
<evidence type="ECO:0000256" key="7">
    <source>
        <dbReference type="ARBA" id="ARBA00022840"/>
    </source>
</evidence>
<dbReference type="PROSITE" id="PS51198">
    <property type="entry name" value="UVRD_HELICASE_ATP_BIND"/>
    <property type="match status" value="1"/>
</dbReference>
<feature type="binding site" evidence="15">
    <location>
        <begin position="42"/>
        <end position="49"/>
    </location>
    <ligand>
        <name>ATP</name>
        <dbReference type="ChEBI" id="CHEBI:30616"/>
    </ligand>
</feature>
<evidence type="ECO:0000256" key="5">
    <source>
        <dbReference type="ARBA" id="ARBA00022806"/>
    </source>
</evidence>
<dbReference type="InterPro" id="IPR014151">
    <property type="entry name" value="DNA_helicase_AddA"/>
</dbReference>
<feature type="region of interest" description="Disordered" evidence="16">
    <location>
        <begin position="567"/>
        <end position="587"/>
    </location>
</feature>
<keyword evidence="6" id="KW-0269">Exonuclease</keyword>
<evidence type="ECO:0000313" key="20">
    <source>
        <dbReference type="Proteomes" id="UP000432209"/>
    </source>
</evidence>
<feature type="domain" description="UvrD-like helicase C-terminal" evidence="18">
    <location>
        <begin position="523"/>
        <end position="828"/>
    </location>
</feature>
<evidence type="ECO:0000259" key="17">
    <source>
        <dbReference type="PROSITE" id="PS51198"/>
    </source>
</evidence>
<dbReference type="InterPro" id="IPR014017">
    <property type="entry name" value="DNA_helicase_UvrD-like_C"/>
</dbReference>
<organism evidence="19 20">
    <name type="scientific">Gluconobacter aidae</name>
    <dbReference type="NCBI Taxonomy" id="2662454"/>
    <lineage>
        <taxon>Bacteria</taxon>
        <taxon>Pseudomonadati</taxon>
        <taxon>Pseudomonadota</taxon>
        <taxon>Alphaproteobacteria</taxon>
        <taxon>Acetobacterales</taxon>
        <taxon>Acetobacteraceae</taxon>
        <taxon>Gluconobacter</taxon>
    </lineage>
</organism>
<dbReference type="InterPro" id="IPR000212">
    <property type="entry name" value="DNA_helicase_UvrD/REP"/>
</dbReference>
<evidence type="ECO:0000256" key="11">
    <source>
        <dbReference type="ARBA" id="ARBA00034617"/>
    </source>
</evidence>
<dbReference type="Proteomes" id="UP000432209">
    <property type="component" value="Unassembled WGS sequence"/>
</dbReference>
<dbReference type="PANTHER" id="PTHR11070">
    <property type="entry name" value="UVRD / RECB / PCRA DNA HELICASE FAMILY MEMBER"/>
    <property type="match status" value="1"/>
</dbReference>
<dbReference type="InterPro" id="IPR038726">
    <property type="entry name" value="PDDEXK_AddAB-type"/>
</dbReference>
<evidence type="ECO:0000256" key="4">
    <source>
        <dbReference type="ARBA" id="ARBA00022801"/>
    </source>
</evidence>
<dbReference type="PROSITE" id="PS51217">
    <property type="entry name" value="UVRD_HELICASE_CTER"/>
    <property type="match status" value="1"/>
</dbReference>
<dbReference type="EC" id="5.6.2.4" evidence="12"/>
<sequence>MNDMPPVTHSGTRPITRDEVIAAADRTQRQASDPRASVFVSASAGSGKTKLLIDRLLRLMLPLYVQTEDGDTVLADGAHPSRILCLTYTKAAAAEMANRLQQKLGLWVSLPDAALGAELESLDAPNTDETRRRARALFLCVLDLPGGLRIETIHAFCQSLLRRFPLEASVDPHFTLMEDTDTTLALREAMEDGLARSPELAADVAGTVGLDRFFQRIRALNMEESRARPLLERWATLPDSVVSAYRKALKAGQQSLEDLENLACQPPKEDDLRTGLRDVLGLVTTAARGNVEQMLVWLGTEPAERVPVVWAKCLLTDKGTVRQMNRIVAKKAQEAVPGIVPLLEDEAQRLLDLLASLKSARLVLLNRALLGLAAPMLTAFQDGKSARGLVDYNDLIQETRNLLRDPGAAWVLYKLDGGIDHLLLDEVQDNSGLQWEIAGALTSEFFAGEGAWEMGPRPRTIFAVGDYKQSIYGFQGAQPEEFHRWRHEFSSRVRNAGLLWRDPELNVSFRSVPPVLSFVDAVFSQPLAAHGLLQEGEKMLRPHVSARPGQGGRVELWPLVPVVQGEDDDEGLTPWRAPSANTGQRSAPQRLAEALAEWIDRQIGRPPQPGQAPLTAGDVLILVPRRSPFLRSLVRALKSRNVPVATLVRVGLTQQVAVRDLMTLCAALLLPQDDLTLASVLTSPLGGLTDDSLMALATRDGTAHALGPKGQPLWTVLRERHREREDWRAAWDMLSTLYARVDYASPYRLLAETLGQHGGRTRLLRRLGPEAAEPVDELLTAALRYEGLHPPSLQGFLHWLEASEITSKREAESDLGAVRIMTVHGSKGLQARLVVMPDTTSKPPPGSDFLWEEAGAFELPLWVPKKDMGTDVTTALSERDAEKSRAESNRLLYVALTRASDWLVICGAAGKREPVETSWYRQCEAGFRQLANARSEPMDLGWEGERLVLEEERTLAPVAFQPGSAEPPCATLPDWMGRAPDWKPSIAHREDAMTRPLAPSRPDGAEFGELPAARSPLELLAGRPTPVREQAMRRGTMIHRLLQLLPETPAAEREAVAVRWLSRRALGLTEPEIDRLARQVLGVLSHPDLAPLFAPGSRAEQPISGVSDGRVVLGQVDRLRIGDGRIWVCDYKTNRNPPLRAERTPVAYLRQMAAYRAVLAQLHPGYDIHCSLVWTEGPAVVTLPSWLLDQVHPGA</sequence>
<evidence type="ECO:0000256" key="15">
    <source>
        <dbReference type="PROSITE-ProRule" id="PRU00560"/>
    </source>
</evidence>
<dbReference type="GO" id="GO:0000725">
    <property type="term" value="P:recombinational repair"/>
    <property type="evidence" value="ECO:0007669"/>
    <property type="project" value="TreeGrafter"/>
</dbReference>
<evidence type="ECO:0000256" key="3">
    <source>
        <dbReference type="ARBA" id="ARBA00022763"/>
    </source>
</evidence>
<evidence type="ECO:0000256" key="10">
    <source>
        <dbReference type="ARBA" id="ARBA00023235"/>
    </source>
</evidence>
<proteinExistence type="predicted"/>
<dbReference type="GO" id="GO:0005524">
    <property type="term" value="F:ATP binding"/>
    <property type="evidence" value="ECO:0007669"/>
    <property type="project" value="UniProtKB-UniRule"/>
</dbReference>
<evidence type="ECO:0000256" key="2">
    <source>
        <dbReference type="ARBA" id="ARBA00022741"/>
    </source>
</evidence>
<evidence type="ECO:0000256" key="14">
    <source>
        <dbReference type="ARBA" id="ARBA00048988"/>
    </source>
</evidence>
<evidence type="ECO:0000259" key="18">
    <source>
        <dbReference type="PROSITE" id="PS51217"/>
    </source>
</evidence>
<dbReference type="GO" id="GO:0005829">
    <property type="term" value="C:cytosol"/>
    <property type="evidence" value="ECO:0007669"/>
    <property type="project" value="TreeGrafter"/>
</dbReference>
<evidence type="ECO:0000256" key="9">
    <source>
        <dbReference type="ARBA" id="ARBA00023204"/>
    </source>
</evidence>
<dbReference type="InterPro" id="IPR011604">
    <property type="entry name" value="PDDEXK-like_dom_sf"/>
</dbReference>
<dbReference type="NCBIfam" id="TIGR02784">
    <property type="entry name" value="addA_alphas"/>
    <property type="match status" value="1"/>
</dbReference>
<evidence type="ECO:0000256" key="13">
    <source>
        <dbReference type="ARBA" id="ARBA00034923"/>
    </source>
</evidence>
<keyword evidence="5 15" id="KW-0347">Helicase</keyword>
<dbReference type="PANTHER" id="PTHR11070:SF2">
    <property type="entry name" value="ATP-DEPENDENT DNA HELICASE SRS2"/>
    <property type="match status" value="1"/>
</dbReference>
<evidence type="ECO:0000256" key="6">
    <source>
        <dbReference type="ARBA" id="ARBA00022839"/>
    </source>
</evidence>
<evidence type="ECO:0000256" key="12">
    <source>
        <dbReference type="ARBA" id="ARBA00034808"/>
    </source>
</evidence>